<name>A0ABP5AB92_9ACTN</name>
<proteinExistence type="predicted"/>
<dbReference type="Pfam" id="PF21819">
    <property type="entry name" value="DUF6885"/>
    <property type="match status" value="1"/>
</dbReference>
<accession>A0ABP5AB92</accession>
<dbReference type="RefSeq" id="WP_344003142.1">
    <property type="nucleotide sequence ID" value="NZ_BAAAMY010000001.1"/>
</dbReference>
<dbReference type="InterPro" id="IPR049252">
    <property type="entry name" value="DUF6885"/>
</dbReference>
<sequence length="260" mass="26461">MAVLSAATPAGETPGLVRFTGAEQVLAAQRASLPQPDQMCGPFAAHVALHALARGPQAIPGLLELARCAGTRVYPEDLPEARPPGVESVPLGWDELPHAPSPYDGGTEAAGLAAGLISCTGGMVGVVPVRQAAPGPWPAYELTTLLGDVAAAPYPVGVVANVATGPLGGIDGDTTWDVGHFVVIWGLDADAGLVALADNYVQLTGEGMPPGCRLVTVEALGEALGQEPGRGLLLLAPPERAALLAERSVELGMVLEAWRA</sequence>
<dbReference type="EMBL" id="BAAAMY010000001">
    <property type="protein sequence ID" value="GAA1906923.1"/>
    <property type="molecule type" value="Genomic_DNA"/>
</dbReference>
<keyword evidence="2" id="KW-1185">Reference proteome</keyword>
<organism evidence="1 2">
    <name type="scientific">Nocardioides lentus</name>
    <dbReference type="NCBI Taxonomy" id="338077"/>
    <lineage>
        <taxon>Bacteria</taxon>
        <taxon>Bacillati</taxon>
        <taxon>Actinomycetota</taxon>
        <taxon>Actinomycetes</taxon>
        <taxon>Propionibacteriales</taxon>
        <taxon>Nocardioidaceae</taxon>
        <taxon>Nocardioides</taxon>
    </lineage>
</organism>
<dbReference type="Proteomes" id="UP001501612">
    <property type="component" value="Unassembled WGS sequence"/>
</dbReference>
<evidence type="ECO:0000313" key="2">
    <source>
        <dbReference type="Proteomes" id="UP001501612"/>
    </source>
</evidence>
<evidence type="ECO:0008006" key="3">
    <source>
        <dbReference type="Google" id="ProtNLM"/>
    </source>
</evidence>
<reference evidence="2" key="1">
    <citation type="journal article" date="2019" name="Int. J. Syst. Evol. Microbiol.">
        <title>The Global Catalogue of Microorganisms (GCM) 10K type strain sequencing project: providing services to taxonomists for standard genome sequencing and annotation.</title>
        <authorList>
            <consortium name="The Broad Institute Genomics Platform"/>
            <consortium name="The Broad Institute Genome Sequencing Center for Infectious Disease"/>
            <person name="Wu L."/>
            <person name="Ma J."/>
        </authorList>
    </citation>
    <scope>NUCLEOTIDE SEQUENCE [LARGE SCALE GENOMIC DNA]</scope>
    <source>
        <strain evidence="2">JCM 14046</strain>
    </source>
</reference>
<gene>
    <name evidence="1" type="ORF">GCM10009737_04630</name>
</gene>
<protein>
    <recommendedName>
        <fullName evidence="3">Peptidase C39-like domain-containing protein</fullName>
    </recommendedName>
</protein>
<comment type="caution">
    <text evidence="1">The sequence shown here is derived from an EMBL/GenBank/DDBJ whole genome shotgun (WGS) entry which is preliminary data.</text>
</comment>
<evidence type="ECO:0000313" key="1">
    <source>
        <dbReference type="EMBL" id="GAA1906923.1"/>
    </source>
</evidence>